<dbReference type="InterPro" id="IPR027383">
    <property type="entry name" value="Znf_put"/>
</dbReference>
<reference evidence="2 3" key="1">
    <citation type="submission" date="2023-01" db="EMBL/GenBank/DDBJ databases">
        <title>Pseudomonas SA3-5T sp. nov., isolated from tidal flat sediment.</title>
        <authorList>
            <person name="Kim H.S."/>
            <person name="Kim J.-S."/>
            <person name="Suh M.K."/>
            <person name="Eom M.K."/>
            <person name="Lee J.-S."/>
        </authorList>
    </citation>
    <scope>NUCLEOTIDE SEQUENCE [LARGE SCALE GENOMIC DNA]</scope>
    <source>
        <strain evidence="2 3">SA3-5</strain>
    </source>
</reference>
<dbReference type="Pfam" id="PF13490">
    <property type="entry name" value="zf-HC2"/>
    <property type="match status" value="1"/>
</dbReference>
<name>A0ABT4XD40_9PSED</name>
<accession>A0ABT4XD40</accession>
<sequence length="77" mass="8970">MLSCKELVANSSDLLDSQLSLRQRLAVQMHLAMCYRCRRFIKQMRLSQRVLRALPDAAIPELEELAARLAEEVRTRR</sequence>
<gene>
    <name evidence="2" type="ORF">PH586_06955</name>
</gene>
<dbReference type="Proteomes" id="UP001212042">
    <property type="component" value="Unassembled WGS sequence"/>
</dbReference>
<dbReference type="EMBL" id="JAQJZJ010000002">
    <property type="protein sequence ID" value="MDA7086119.1"/>
    <property type="molecule type" value="Genomic_DNA"/>
</dbReference>
<comment type="caution">
    <text evidence="2">The sequence shown here is derived from an EMBL/GenBank/DDBJ whole genome shotgun (WGS) entry which is preliminary data.</text>
</comment>
<dbReference type="Gene3D" id="1.10.10.1320">
    <property type="entry name" value="Anti-sigma factor, zinc-finger domain"/>
    <property type="match status" value="1"/>
</dbReference>
<proteinExistence type="predicted"/>
<evidence type="ECO:0000259" key="1">
    <source>
        <dbReference type="Pfam" id="PF13490"/>
    </source>
</evidence>
<feature type="domain" description="Putative zinc-finger" evidence="1">
    <location>
        <begin position="4"/>
        <end position="38"/>
    </location>
</feature>
<organism evidence="2 3">
    <name type="scientific">Pseudomonas aestuarii</name>
    <dbReference type="NCBI Taxonomy" id="3018340"/>
    <lineage>
        <taxon>Bacteria</taxon>
        <taxon>Pseudomonadati</taxon>
        <taxon>Pseudomonadota</taxon>
        <taxon>Gammaproteobacteria</taxon>
        <taxon>Pseudomonadales</taxon>
        <taxon>Pseudomonadaceae</taxon>
        <taxon>Pseudomonas</taxon>
    </lineage>
</organism>
<protein>
    <submittedName>
        <fullName evidence="2">Zf-HC2 domain-containing protein</fullName>
    </submittedName>
</protein>
<evidence type="ECO:0000313" key="3">
    <source>
        <dbReference type="Proteomes" id="UP001212042"/>
    </source>
</evidence>
<evidence type="ECO:0000313" key="2">
    <source>
        <dbReference type="EMBL" id="MDA7086119.1"/>
    </source>
</evidence>
<dbReference type="RefSeq" id="WP_271347020.1">
    <property type="nucleotide sequence ID" value="NZ_JAQJZJ010000002.1"/>
</dbReference>
<keyword evidence="3" id="KW-1185">Reference proteome</keyword>
<dbReference type="InterPro" id="IPR041916">
    <property type="entry name" value="Anti_sigma_zinc_sf"/>
</dbReference>